<feature type="domain" description="Formyl transferase N-terminal" evidence="5">
    <location>
        <begin position="3"/>
        <end position="183"/>
    </location>
</feature>
<feature type="binding site" evidence="4">
    <location>
        <position position="66"/>
    </location>
    <ligand>
        <name>(6R)-10-formyltetrahydrofolate</name>
        <dbReference type="ChEBI" id="CHEBI:195366"/>
    </ligand>
</feature>
<dbReference type="eggNOG" id="COG0299">
    <property type="taxonomic scope" value="Bacteria"/>
</dbReference>
<evidence type="ECO:0000313" key="7">
    <source>
        <dbReference type="Proteomes" id="UP000004080"/>
    </source>
</evidence>
<feature type="site" description="Raises pKa of active site His" evidence="4">
    <location>
        <position position="146"/>
    </location>
</feature>
<dbReference type="PATRIC" id="fig|1196324.3.peg.2675"/>
<dbReference type="PANTHER" id="PTHR43369:SF2">
    <property type="entry name" value="PHOSPHORIBOSYLGLYCINAMIDE FORMYLTRANSFERASE"/>
    <property type="match status" value="1"/>
</dbReference>
<feature type="binding site" evidence="4">
    <location>
        <begin position="91"/>
        <end position="94"/>
    </location>
    <ligand>
        <name>(6R)-10-formyltetrahydrofolate</name>
        <dbReference type="ChEBI" id="CHEBI:195366"/>
    </ligand>
</feature>
<organism evidence="6 7">
    <name type="scientific">Fictibacillus macauensis ZFHKF-1</name>
    <dbReference type="NCBI Taxonomy" id="1196324"/>
    <lineage>
        <taxon>Bacteria</taxon>
        <taxon>Bacillati</taxon>
        <taxon>Bacillota</taxon>
        <taxon>Bacilli</taxon>
        <taxon>Bacillales</taxon>
        <taxon>Fictibacillaceae</taxon>
        <taxon>Fictibacillus</taxon>
    </lineage>
</organism>
<keyword evidence="7" id="KW-1185">Reference proteome</keyword>
<dbReference type="AlphaFoldDB" id="I8IZG6"/>
<protein>
    <recommendedName>
        <fullName evidence="4">Phosphoribosylglycinamide formyltransferase</fullName>
        <ecNumber evidence="4">2.1.2.2</ecNumber>
    </recommendedName>
    <alternativeName>
        <fullName evidence="4">5'-phosphoribosylglycinamide transformylase</fullName>
    </alternativeName>
    <alternativeName>
        <fullName evidence="4">GAR transformylase</fullName>
        <shortName evidence="4">GART</shortName>
    </alternativeName>
</protein>
<comment type="function">
    <text evidence="4">Catalyzes the transfer of a formyl group from 10-formyltetrahydrofolate to 5-phospho-ribosyl-glycinamide (GAR), producing 5-phospho-ribosyl-N-formylglycinamide (FGAR) and tetrahydrofolate.</text>
</comment>
<dbReference type="InterPro" id="IPR004607">
    <property type="entry name" value="GART"/>
</dbReference>
<evidence type="ECO:0000259" key="5">
    <source>
        <dbReference type="Pfam" id="PF00551"/>
    </source>
</evidence>
<comment type="catalytic activity">
    <reaction evidence="4">
        <text>N(1)-(5-phospho-beta-D-ribosyl)glycinamide + (6R)-10-formyltetrahydrofolate = N(2)-formyl-N(1)-(5-phospho-beta-D-ribosyl)glycinamide + (6S)-5,6,7,8-tetrahydrofolate + H(+)</text>
        <dbReference type="Rhea" id="RHEA:15053"/>
        <dbReference type="ChEBI" id="CHEBI:15378"/>
        <dbReference type="ChEBI" id="CHEBI:57453"/>
        <dbReference type="ChEBI" id="CHEBI:143788"/>
        <dbReference type="ChEBI" id="CHEBI:147286"/>
        <dbReference type="ChEBI" id="CHEBI:195366"/>
        <dbReference type="EC" id="2.1.2.2"/>
    </reaction>
</comment>
<dbReference type="GO" id="GO:0004644">
    <property type="term" value="F:phosphoribosylglycinamide formyltransferase activity"/>
    <property type="evidence" value="ECO:0007669"/>
    <property type="project" value="UniProtKB-UniRule"/>
</dbReference>
<evidence type="ECO:0000256" key="2">
    <source>
        <dbReference type="ARBA" id="ARBA00022679"/>
    </source>
</evidence>
<evidence type="ECO:0000256" key="1">
    <source>
        <dbReference type="ARBA" id="ARBA00005054"/>
    </source>
</evidence>
<dbReference type="InterPro" id="IPR002376">
    <property type="entry name" value="Formyl_transf_N"/>
</dbReference>
<dbReference type="Proteomes" id="UP000004080">
    <property type="component" value="Unassembled WGS sequence"/>
</dbReference>
<feature type="binding site" evidence="4">
    <location>
        <begin position="13"/>
        <end position="15"/>
    </location>
    <ligand>
        <name>N(1)-(5-phospho-beta-D-ribosyl)glycinamide</name>
        <dbReference type="ChEBI" id="CHEBI:143788"/>
    </ligand>
</feature>
<dbReference type="SUPFAM" id="SSF53328">
    <property type="entry name" value="Formyltransferase"/>
    <property type="match status" value="1"/>
</dbReference>
<comment type="similarity">
    <text evidence="4">Belongs to the GART family.</text>
</comment>
<dbReference type="RefSeq" id="WP_007202698.1">
    <property type="nucleotide sequence ID" value="NZ_AKKV01000029.1"/>
</dbReference>
<evidence type="ECO:0000256" key="4">
    <source>
        <dbReference type="HAMAP-Rule" id="MF_01930"/>
    </source>
</evidence>
<evidence type="ECO:0000313" key="6">
    <source>
        <dbReference type="EMBL" id="EIT84891.1"/>
    </source>
</evidence>
<dbReference type="InterPro" id="IPR036477">
    <property type="entry name" value="Formyl_transf_N_sf"/>
</dbReference>
<dbReference type="Gene3D" id="3.40.50.170">
    <property type="entry name" value="Formyl transferase, N-terminal domain"/>
    <property type="match status" value="1"/>
</dbReference>
<gene>
    <name evidence="4 6" type="primary">purN</name>
    <name evidence="6" type="ORF">A374_13100</name>
</gene>
<evidence type="ECO:0000256" key="3">
    <source>
        <dbReference type="ARBA" id="ARBA00022755"/>
    </source>
</evidence>
<comment type="pathway">
    <text evidence="1 4">Purine metabolism; IMP biosynthesis via de novo pathway; N(2)-formyl-N(1)-(5-phospho-D-ribosyl)glycinamide from N(1)-(5-phospho-D-ribosyl)glycinamide (10-formyl THF route): step 1/1.</text>
</comment>
<dbReference type="UniPathway" id="UPA00074">
    <property type="reaction ID" value="UER00126"/>
</dbReference>
<keyword evidence="3 4" id="KW-0658">Purine biosynthesis</keyword>
<proteinExistence type="inferred from homology"/>
<comment type="caution">
    <text evidence="6">The sequence shown here is derived from an EMBL/GenBank/DDBJ whole genome shotgun (WGS) entry which is preliminary data.</text>
</comment>
<dbReference type="HAMAP" id="MF_01930">
    <property type="entry name" value="PurN"/>
    <property type="match status" value="1"/>
</dbReference>
<dbReference type="STRING" id="1196324.A374_13100"/>
<dbReference type="NCBIfam" id="TIGR00639">
    <property type="entry name" value="PurN"/>
    <property type="match status" value="1"/>
</dbReference>
<feature type="active site" description="Proton donor" evidence="4">
    <location>
        <position position="110"/>
    </location>
</feature>
<dbReference type="OrthoDB" id="9806170at2"/>
<dbReference type="GO" id="GO:0005829">
    <property type="term" value="C:cytosol"/>
    <property type="evidence" value="ECO:0007669"/>
    <property type="project" value="TreeGrafter"/>
</dbReference>
<keyword evidence="2 4" id="KW-0808">Transferase</keyword>
<feature type="binding site" evidence="4">
    <location>
        <position position="108"/>
    </location>
    <ligand>
        <name>(6R)-10-formyltetrahydrofolate</name>
        <dbReference type="ChEBI" id="CHEBI:195366"/>
    </ligand>
</feature>
<reference evidence="6 7" key="1">
    <citation type="journal article" date="2012" name="J. Bacteriol.">
        <title>Genome of Bacillus macauensis ZFHKF-1, a Long-Chain-Forming Bacterium.</title>
        <authorList>
            <person name="Cai L."/>
            <person name="Zhang T."/>
        </authorList>
    </citation>
    <scope>NUCLEOTIDE SEQUENCE [LARGE SCALE GENOMIC DNA]</scope>
    <source>
        <strain evidence="6 7">ZFHKF-1</strain>
    </source>
</reference>
<dbReference type="PANTHER" id="PTHR43369">
    <property type="entry name" value="PHOSPHORIBOSYLGLYCINAMIDE FORMYLTRANSFERASE"/>
    <property type="match status" value="1"/>
</dbReference>
<name>I8IZG6_9BACL</name>
<accession>I8IZG6</accession>
<dbReference type="FunFam" id="3.40.50.170:FF:000007">
    <property type="entry name" value="Phosphoribosylglycinamide formyltransferase"/>
    <property type="match status" value="1"/>
</dbReference>
<sequence length="195" mass="21298">MTKNIAIFASGSGSNFQALLRAIEKQRLQANPVLLVCDSPHALVIDRAKAAGVDCFVFSPKAYSSKAMFEKDILLQLQEKHVDWIVLAGYMRLIGETLLTPFAGRILNIHPSLLPSFPGKDAIGQALQAGVNISGVTIHYVDHGMDTGPIIAQQAVVVRSDDTKASLARRIQKVEHALYPRIIQELFHETTALSV</sequence>
<dbReference type="Pfam" id="PF00551">
    <property type="entry name" value="Formyl_trans_N"/>
    <property type="match status" value="1"/>
</dbReference>
<dbReference type="EMBL" id="AKKV01000029">
    <property type="protein sequence ID" value="EIT84891.1"/>
    <property type="molecule type" value="Genomic_DNA"/>
</dbReference>
<dbReference type="EC" id="2.1.2.2" evidence="4"/>
<dbReference type="GO" id="GO:0006189">
    <property type="term" value="P:'de novo' IMP biosynthetic process"/>
    <property type="evidence" value="ECO:0007669"/>
    <property type="project" value="UniProtKB-UniRule"/>
</dbReference>
<dbReference type="CDD" id="cd08645">
    <property type="entry name" value="FMT_core_GART"/>
    <property type="match status" value="1"/>
</dbReference>